<comment type="caution">
    <text evidence="1">The sequence shown here is derived from an EMBL/GenBank/DDBJ whole genome shotgun (WGS) entry which is preliminary data.</text>
</comment>
<dbReference type="EMBL" id="JANSHE010002362">
    <property type="protein sequence ID" value="KAJ2992539.1"/>
    <property type="molecule type" value="Genomic_DNA"/>
</dbReference>
<name>A0ACC1PI03_9APHY</name>
<reference evidence="1" key="1">
    <citation type="submission" date="2022-08" db="EMBL/GenBank/DDBJ databases">
        <title>Genome Sequence of Pycnoporus sanguineus.</title>
        <authorList>
            <person name="Buettner E."/>
        </authorList>
    </citation>
    <scope>NUCLEOTIDE SEQUENCE</scope>
    <source>
        <strain evidence="1">CG-C14</strain>
    </source>
</reference>
<keyword evidence="2" id="KW-1185">Reference proteome</keyword>
<proteinExistence type="predicted"/>
<organism evidence="1 2">
    <name type="scientific">Trametes sanguinea</name>
    <dbReference type="NCBI Taxonomy" id="158606"/>
    <lineage>
        <taxon>Eukaryota</taxon>
        <taxon>Fungi</taxon>
        <taxon>Dikarya</taxon>
        <taxon>Basidiomycota</taxon>
        <taxon>Agaricomycotina</taxon>
        <taxon>Agaricomycetes</taxon>
        <taxon>Polyporales</taxon>
        <taxon>Polyporaceae</taxon>
        <taxon>Trametes</taxon>
    </lineage>
</organism>
<gene>
    <name evidence="1" type="ORF">NUW54_g7909</name>
</gene>
<protein>
    <submittedName>
        <fullName evidence="1">Uncharacterized protein</fullName>
    </submittedName>
</protein>
<accession>A0ACC1PI03</accession>
<dbReference type="Proteomes" id="UP001144978">
    <property type="component" value="Unassembled WGS sequence"/>
</dbReference>
<evidence type="ECO:0000313" key="2">
    <source>
        <dbReference type="Proteomes" id="UP001144978"/>
    </source>
</evidence>
<evidence type="ECO:0000313" key="1">
    <source>
        <dbReference type="EMBL" id="KAJ2992539.1"/>
    </source>
</evidence>
<sequence>MASQFCPATLYAGGCDAQSCPLKHDVKFCTVCAIVCAPASVFDAHARGRQHQSNLAASSSSSWLRCGLCNIVVSGHCPWVQHLAGASHIRKARAKSISPAIYPSDPVVPNAYRCIVCQKAIPINSWRAHLLSAQHLRQQTASAFRAKFERSQQDRRGVVVSHAETEVNFGVINRPDAQAGVRLEVTVKTERSTVMSLTKAECFGAGTQATSCFSASIVGGARQLRQGQVIRVAVTFRQALRGRYQGRLELTLNDGTTRPFVIIRQLRAVVGNADDHQLLKAAAPYSTSTAEVACPRLDDGRTSAPGPRCHVLAIRSTNTAIAAIRSNHLPKTLSATTHAQHFQTLLHIEEQRLVEDLRLYDLADVTFRRDGTLYALTVPGLAERRPSVVIGDTLEVQRVTGGDHTYRGYVHAVRLQDVLVSFHGSFNASGQYNVRFQYNRTPIKRQHQALLATSTSAERLLFPGAQHVPLDRAVRSGELSASLFNGAIGRNPAQLQAVTSILHMQTGAAPFIVFGPPGTGKTVVVVEAILQLLRSQPNARILACAPSNSAADLLAQRLTSLSTSVLFRCNAIFRNKATLPEELVPYSSFRDNHFSLPELTTLLSYKVIVSTCGNASFAYNIGMPLGHFTHIFIDEAGQGSEPEVLTAGIKTMVSKETRVILSGDPKQLGPVIRSSIARDLGLDKSYLERLMERPLYSDAQTGRGHSYIKLTKNFRSHRAILAYPNNKFYEGELEVAAAPSQIDSFIGSAQLVNPKFPVIFHAIFGENERESTSPSYFNIDEATEVVEYVKELLKDRQHPVRSKDIGIITPYFAQGSKIRKLLQKANITDLKVSTVEEFQGQVTPFRTYSLIALTSDDSECAAHRSAGSSSSRPYAATGISSPTMQNSLWASFRTHAGSMLGLLERKRCSLSLATPQSSPSTRCGAVS</sequence>